<reference evidence="1 2" key="1">
    <citation type="journal article" date="2022" name="Plant J.">
        <title>Chromosome-level genome of Camellia lanceoleosa provides a valuable resource for understanding genome evolution and self-incompatibility.</title>
        <authorList>
            <person name="Gong W."/>
            <person name="Xiao S."/>
            <person name="Wang L."/>
            <person name="Liao Z."/>
            <person name="Chang Y."/>
            <person name="Mo W."/>
            <person name="Hu G."/>
            <person name="Li W."/>
            <person name="Zhao G."/>
            <person name="Zhu H."/>
            <person name="Hu X."/>
            <person name="Ji K."/>
            <person name="Xiang X."/>
            <person name="Song Q."/>
            <person name="Yuan D."/>
            <person name="Jin S."/>
            <person name="Zhang L."/>
        </authorList>
    </citation>
    <scope>NUCLEOTIDE SEQUENCE [LARGE SCALE GENOMIC DNA]</scope>
    <source>
        <strain evidence="1">SQ_2022a</strain>
    </source>
</reference>
<accession>A0ACC0GSP1</accession>
<evidence type="ECO:0000313" key="1">
    <source>
        <dbReference type="EMBL" id="KAI8003845.1"/>
    </source>
</evidence>
<gene>
    <name evidence="1" type="ORF">LOK49_LG08G02316</name>
</gene>
<evidence type="ECO:0000313" key="2">
    <source>
        <dbReference type="Proteomes" id="UP001060215"/>
    </source>
</evidence>
<keyword evidence="2" id="KW-1185">Reference proteome</keyword>
<organism evidence="1 2">
    <name type="scientific">Camellia lanceoleosa</name>
    <dbReference type="NCBI Taxonomy" id="1840588"/>
    <lineage>
        <taxon>Eukaryota</taxon>
        <taxon>Viridiplantae</taxon>
        <taxon>Streptophyta</taxon>
        <taxon>Embryophyta</taxon>
        <taxon>Tracheophyta</taxon>
        <taxon>Spermatophyta</taxon>
        <taxon>Magnoliopsida</taxon>
        <taxon>eudicotyledons</taxon>
        <taxon>Gunneridae</taxon>
        <taxon>Pentapetalae</taxon>
        <taxon>asterids</taxon>
        <taxon>Ericales</taxon>
        <taxon>Theaceae</taxon>
        <taxon>Camellia</taxon>
    </lineage>
</organism>
<proteinExistence type="predicted"/>
<dbReference type="EMBL" id="CM045766">
    <property type="protein sequence ID" value="KAI8003845.1"/>
    <property type="molecule type" value="Genomic_DNA"/>
</dbReference>
<comment type="caution">
    <text evidence="1">The sequence shown here is derived from an EMBL/GenBank/DDBJ whole genome shotgun (WGS) entry which is preliminary data.</text>
</comment>
<dbReference type="Proteomes" id="UP001060215">
    <property type="component" value="Chromosome 9"/>
</dbReference>
<name>A0ACC0GSP1_9ERIC</name>
<protein>
    <submittedName>
        <fullName evidence="1">Uncharacterized protein</fullName>
    </submittedName>
</protein>
<sequence length="378" mass="43367">MKKVEKEDSIGLAEPKRSKVERTANKLTTVRPSNARSTMAKPRTTRFRPKNRKQPRTTRSFTFYEMTERHIIHSKFQWRTSQLDQRRSRLVLDTYGEGTFRWSFRTSKGQRRAMPKRLFQNCLLENKVNVVVPDGPEPINEGGVGLAEESESSHLSRLLSSDGKDKAPISTDQTNFEVFSKSIEELFEELGLTEEGEVASQRISLQRQREFKDRYGFHAQPVQKIGRLRLQSAPTSSFRAARPRISDEIIKPDVKAIIKHGSVHSQSVVIVRAQDSSDEKIAEEEAVCKLCFNGFNDGNVLKTVCRCTKIALIHEDCAAKWSTEHGNDCDFCEGEIQSIPITLLRGPSSTKKEVGQECKKWRWFSPLRRTWQYLKSFK</sequence>